<keyword evidence="6 10" id="KW-0647">Proteasome</keyword>
<dbReference type="FunFam" id="3.60.20.10:FF:000010">
    <property type="entry name" value="Proteasome subunit beta type-1"/>
    <property type="match status" value="1"/>
</dbReference>
<dbReference type="PANTHER" id="PTHR32194">
    <property type="entry name" value="METALLOPROTEASE TLDD"/>
    <property type="match status" value="1"/>
</dbReference>
<dbReference type="CDD" id="cd03762">
    <property type="entry name" value="proteasome_beta_type_6"/>
    <property type="match status" value="1"/>
</dbReference>
<dbReference type="InterPro" id="IPR000243">
    <property type="entry name" value="Pept_T1A_subB"/>
</dbReference>
<evidence type="ECO:0000256" key="5">
    <source>
        <dbReference type="ARBA" id="ARBA00022801"/>
    </source>
</evidence>
<comment type="catalytic activity">
    <reaction evidence="1">
        <text>Cleavage of peptide bonds with very broad specificity.</text>
        <dbReference type="EC" id="3.4.25.1"/>
    </reaction>
</comment>
<dbReference type="GO" id="GO:0005634">
    <property type="term" value="C:nucleus"/>
    <property type="evidence" value="ECO:0007669"/>
    <property type="project" value="UniProtKB-SubCell"/>
</dbReference>
<dbReference type="Gene3D" id="3.60.20.10">
    <property type="entry name" value="Glutamine Phosphoribosylpyrophosphate, subunit 1, domain 1"/>
    <property type="match status" value="1"/>
</dbReference>
<gene>
    <name evidence="11" type="primary">psmB6</name>
    <name evidence="11" type="ORF">AK812_SmicGene9867</name>
</gene>
<dbReference type="InterPro" id="IPR016050">
    <property type="entry name" value="Proteasome_bsu_CS"/>
</dbReference>
<evidence type="ECO:0000256" key="4">
    <source>
        <dbReference type="ARBA" id="ARBA00022698"/>
    </source>
</evidence>
<keyword evidence="2 10" id="KW-0963">Cytoplasm</keyword>
<dbReference type="EMBL" id="LSRX01000152">
    <property type="protein sequence ID" value="OLQ06789.1"/>
    <property type="molecule type" value="Genomic_DNA"/>
</dbReference>
<evidence type="ECO:0000256" key="7">
    <source>
        <dbReference type="ARBA" id="ARBA00023145"/>
    </source>
</evidence>
<dbReference type="InterPro" id="IPR029055">
    <property type="entry name" value="Ntn_hydrolases_N"/>
</dbReference>
<sequence length="285" mass="31009">MKMPLVAAQQVNLGEHLKAQLFWMVQPLPFWPRKHPEKHFGASRSGPGNMDFLAPRPTQDEFARHVEEGCPYRADDVMKPEQAVSTGTTIMAVEFDGGVVMGADSRTSTGQYVANRASRKISKVHNKIFVCRCGSAADTQALTGFVVNYLGQHAVELGKDPTVNTAANLFKMIAYNNKDNLLAGLIVAGYDEKRGGQVYSIPLGGSRIRVPWACDGSGSGYIKGFIDSHYRPGMSKAECLEFVQKALCFAMSRDGSSGGVVRTLVITKDKVEESMIEGNKLAFGP</sequence>
<dbReference type="Proteomes" id="UP000186817">
    <property type="component" value="Unassembled WGS sequence"/>
</dbReference>
<evidence type="ECO:0000256" key="8">
    <source>
        <dbReference type="ARBA" id="ARBA00023242"/>
    </source>
</evidence>
<dbReference type="InterPro" id="IPR023333">
    <property type="entry name" value="Proteasome_suB-type"/>
</dbReference>
<keyword evidence="4" id="KW-0888">Threonine protease</keyword>
<comment type="function">
    <text evidence="10">Component of the proteasome, a multicatalytic proteinase complex which is characterized by its ability to cleave peptides with Arg, Phe, Tyr, Leu, and Glu adjacent to the leaving group at neutral or slightly basic pH. The proteasome has an ATP-dependent proteolytic activity.</text>
</comment>
<protein>
    <recommendedName>
        <fullName evidence="10">Proteasome subunit beta</fullName>
    </recommendedName>
</protein>
<accession>A0A1Q9EHA2</accession>
<keyword evidence="7" id="KW-0865">Zymogen</keyword>
<dbReference type="SUPFAM" id="SSF56235">
    <property type="entry name" value="N-terminal nucleophile aminohydrolases (Ntn hydrolases)"/>
    <property type="match status" value="1"/>
</dbReference>
<comment type="caution">
    <text evidence="11">The sequence shown here is derived from an EMBL/GenBank/DDBJ whole genome shotgun (WGS) entry which is preliminary data.</text>
</comment>
<reference evidence="11 12" key="1">
    <citation type="submission" date="2016-02" db="EMBL/GenBank/DDBJ databases">
        <title>Genome analysis of coral dinoflagellate symbionts highlights evolutionary adaptations to a symbiotic lifestyle.</title>
        <authorList>
            <person name="Aranda M."/>
            <person name="Li Y."/>
            <person name="Liew Y.J."/>
            <person name="Baumgarten S."/>
            <person name="Simakov O."/>
            <person name="Wilson M."/>
            <person name="Piel J."/>
            <person name="Ashoor H."/>
            <person name="Bougouffa S."/>
            <person name="Bajic V.B."/>
            <person name="Ryu T."/>
            <person name="Ravasi T."/>
            <person name="Bayer T."/>
            <person name="Micklem G."/>
            <person name="Kim H."/>
            <person name="Bhak J."/>
            <person name="Lajeunesse T.C."/>
            <person name="Voolstra C.R."/>
        </authorList>
    </citation>
    <scope>NUCLEOTIDE SEQUENCE [LARGE SCALE GENOMIC DNA]</scope>
    <source>
        <strain evidence="11 12">CCMP2467</strain>
    </source>
</reference>
<evidence type="ECO:0000256" key="2">
    <source>
        <dbReference type="ARBA" id="ARBA00022490"/>
    </source>
</evidence>
<keyword evidence="12" id="KW-1185">Reference proteome</keyword>
<dbReference type="OrthoDB" id="7854943at2759"/>
<dbReference type="AlphaFoldDB" id="A0A1Q9EHA2"/>
<organism evidence="11 12">
    <name type="scientific">Symbiodinium microadriaticum</name>
    <name type="common">Dinoflagellate</name>
    <name type="synonym">Zooxanthella microadriatica</name>
    <dbReference type="NCBI Taxonomy" id="2951"/>
    <lineage>
        <taxon>Eukaryota</taxon>
        <taxon>Sar</taxon>
        <taxon>Alveolata</taxon>
        <taxon>Dinophyceae</taxon>
        <taxon>Suessiales</taxon>
        <taxon>Symbiodiniaceae</taxon>
        <taxon>Symbiodinium</taxon>
    </lineage>
</organism>
<evidence type="ECO:0000313" key="11">
    <source>
        <dbReference type="EMBL" id="OLQ06789.1"/>
    </source>
</evidence>
<dbReference type="GO" id="GO:0005737">
    <property type="term" value="C:cytoplasm"/>
    <property type="evidence" value="ECO:0007669"/>
    <property type="project" value="UniProtKB-SubCell"/>
</dbReference>
<dbReference type="GO" id="GO:0004298">
    <property type="term" value="F:threonine-type endopeptidase activity"/>
    <property type="evidence" value="ECO:0007669"/>
    <property type="project" value="UniProtKB-KW"/>
</dbReference>
<dbReference type="PROSITE" id="PS51476">
    <property type="entry name" value="PROTEASOME_BETA_2"/>
    <property type="match status" value="1"/>
</dbReference>
<keyword evidence="3" id="KW-0645">Protease</keyword>
<dbReference type="Pfam" id="PF00227">
    <property type="entry name" value="Proteasome"/>
    <property type="match status" value="1"/>
</dbReference>
<evidence type="ECO:0000313" key="12">
    <source>
        <dbReference type="Proteomes" id="UP000186817"/>
    </source>
</evidence>
<dbReference type="PRINTS" id="PR00141">
    <property type="entry name" value="PROTEASOME"/>
</dbReference>
<comment type="similarity">
    <text evidence="10">Belongs to the peptidase T1B family.</text>
</comment>
<evidence type="ECO:0000256" key="3">
    <source>
        <dbReference type="ARBA" id="ARBA00022670"/>
    </source>
</evidence>
<dbReference type="GO" id="GO:0019774">
    <property type="term" value="C:proteasome core complex, beta-subunit complex"/>
    <property type="evidence" value="ECO:0007669"/>
    <property type="project" value="UniProtKB-ARBA"/>
</dbReference>
<evidence type="ECO:0000256" key="9">
    <source>
        <dbReference type="PIRSR" id="PIRSR600243-1"/>
    </source>
</evidence>
<proteinExistence type="inferred from homology"/>
<comment type="subunit">
    <text evidence="10">Component of the proteasome complex.</text>
</comment>
<dbReference type="InterPro" id="IPR001353">
    <property type="entry name" value="Proteasome_sua/b"/>
</dbReference>
<name>A0A1Q9EHA2_SYMMI</name>
<evidence type="ECO:0000256" key="10">
    <source>
        <dbReference type="RuleBase" id="RU004203"/>
    </source>
</evidence>
<keyword evidence="5" id="KW-0378">Hydrolase</keyword>
<dbReference type="PANTHER" id="PTHR32194:SF0">
    <property type="entry name" value="ATP-DEPENDENT PROTEASE SUBUNIT HSLV"/>
    <property type="match status" value="1"/>
</dbReference>
<feature type="active site" description="Nucleophile" evidence="9">
    <location>
        <position position="88"/>
    </location>
</feature>
<evidence type="ECO:0000256" key="1">
    <source>
        <dbReference type="ARBA" id="ARBA00001198"/>
    </source>
</evidence>
<keyword evidence="8 10" id="KW-0539">Nucleus</keyword>
<dbReference type="OMA" id="TFIYGYC"/>
<dbReference type="PROSITE" id="PS00854">
    <property type="entry name" value="PROTEASOME_BETA_1"/>
    <property type="match status" value="1"/>
</dbReference>
<dbReference type="GO" id="GO:0051603">
    <property type="term" value="P:proteolysis involved in protein catabolic process"/>
    <property type="evidence" value="ECO:0007669"/>
    <property type="project" value="InterPro"/>
</dbReference>
<comment type="subcellular location">
    <subcellularLocation>
        <location evidence="10">Cytoplasm</location>
    </subcellularLocation>
    <subcellularLocation>
        <location evidence="10">Nucleus</location>
    </subcellularLocation>
</comment>
<evidence type="ECO:0000256" key="6">
    <source>
        <dbReference type="ARBA" id="ARBA00022942"/>
    </source>
</evidence>